<accession>A0A1Q9F5P8</accession>
<comment type="caution">
    <text evidence="2">The sequence shown here is derived from an EMBL/GenBank/DDBJ whole genome shotgun (WGS) entry which is preliminary data.</text>
</comment>
<keyword evidence="1" id="KW-0812">Transmembrane</keyword>
<organism evidence="2 3">
    <name type="scientific">Symbiodinium microadriaticum</name>
    <name type="common">Dinoflagellate</name>
    <name type="synonym">Zooxanthella microadriatica</name>
    <dbReference type="NCBI Taxonomy" id="2951"/>
    <lineage>
        <taxon>Eukaryota</taxon>
        <taxon>Sar</taxon>
        <taxon>Alveolata</taxon>
        <taxon>Dinophyceae</taxon>
        <taxon>Suessiales</taxon>
        <taxon>Symbiodiniaceae</taxon>
        <taxon>Symbiodinium</taxon>
    </lineage>
</organism>
<evidence type="ECO:0000313" key="3">
    <source>
        <dbReference type="Proteomes" id="UP000186817"/>
    </source>
</evidence>
<gene>
    <name evidence="2" type="ORF">AK812_SmicGene782</name>
</gene>
<keyword evidence="3" id="KW-1185">Reference proteome</keyword>
<protein>
    <submittedName>
        <fullName evidence="2">Uncharacterized protein</fullName>
    </submittedName>
</protein>
<dbReference type="Proteomes" id="UP000186817">
    <property type="component" value="Unassembled WGS sequence"/>
</dbReference>
<evidence type="ECO:0000256" key="1">
    <source>
        <dbReference type="SAM" id="Phobius"/>
    </source>
</evidence>
<name>A0A1Q9F5P8_SYMMI</name>
<sequence length="256" mass="27643">MMESDPRSCRRWMKRLLRYRLVRSSFVHALALAYSVQTALNLYWLRKWNGQCSGAGGAGAAQRAFMAQAVQQLLALECNSSSGAGGARAAQRAFMAQAVQSVTAFAFSKHLCALVLLTAGETDVPIARGRSEHVTACGGARAAWFVVGFAHLQIVLAQSGGQRLETVLNAPLETAEVSTRRHVEVCDELPRTWLVNTGESELWGQRRGPEGRGGAQAAWLVVGFAHLQIVLMQSGGQRLETVLNAPLASPKTTWVG</sequence>
<keyword evidence="1" id="KW-1133">Transmembrane helix</keyword>
<keyword evidence="1" id="KW-0472">Membrane</keyword>
<reference evidence="2 3" key="1">
    <citation type="submission" date="2016-02" db="EMBL/GenBank/DDBJ databases">
        <title>Genome analysis of coral dinoflagellate symbionts highlights evolutionary adaptations to a symbiotic lifestyle.</title>
        <authorList>
            <person name="Aranda M."/>
            <person name="Li Y."/>
            <person name="Liew Y.J."/>
            <person name="Baumgarten S."/>
            <person name="Simakov O."/>
            <person name="Wilson M."/>
            <person name="Piel J."/>
            <person name="Ashoor H."/>
            <person name="Bougouffa S."/>
            <person name="Bajic V.B."/>
            <person name="Ryu T."/>
            <person name="Ravasi T."/>
            <person name="Bayer T."/>
            <person name="Micklem G."/>
            <person name="Kim H."/>
            <person name="Bhak J."/>
            <person name="Lajeunesse T.C."/>
            <person name="Voolstra C.R."/>
        </authorList>
    </citation>
    <scope>NUCLEOTIDE SEQUENCE [LARGE SCALE GENOMIC DNA]</scope>
    <source>
        <strain evidence="2 3">CCMP2467</strain>
    </source>
</reference>
<feature type="transmembrane region" description="Helical" evidence="1">
    <location>
        <begin position="21"/>
        <end position="44"/>
    </location>
</feature>
<proteinExistence type="predicted"/>
<evidence type="ECO:0000313" key="2">
    <source>
        <dbReference type="EMBL" id="OLQ15025.1"/>
    </source>
</evidence>
<dbReference type="EMBL" id="LSRX01000007">
    <property type="protein sequence ID" value="OLQ15025.1"/>
    <property type="molecule type" value="Genomic_DNA"/>
</dbReference>
<dbReference type="AlphaFoldDB" id="A0A1Q9F5P8"/>